<feature type="compositionally biased region" description="Low complexity" evidence="1">
    <location>
        <begin position="68"/>
        <end position="80"/>
    </location>
</feature>
<evidence type="ECO:0000313" key="2">
    <source>
        <dbReference type="EMBL" id="KAJ1967216.1"/>
    </source>
</evidence>
<name>A0A9W8AWM5_9FUNG</name>
<proteinExistence type="predicted"/>
<dbReference type="AlphaFoldDB" id="A0A9W8AWM5"/>
<protein>
    <submittedName>
        <fullName evidence="2">Uncharacterized protein</fullName>
    </submittedName>
</protein>
<keyword evidence="3" id="KW-1185">Reference proteome</keyword>
<accession>A0A9W8AWM5</accession>
<feature type="compositionally biased region" description="Polar residues" evidence="1">
    <location>
        <begin position="88"/>
        <end position="100"/>
    </location>
</feature>
<dbReference type="EMBL" id="JANBPY010000374">
    <property type="protein sequence ID" value="KAJ1967216.1"/>
    <property type="molecule type" value="Genomic_DNA"/>
</dbReference>
<reference evidence="2" key="1">
    <citation type="submission" date="2022-07" db="EMBL/GenBank/DDBJ databases">
        <title>Phylogenomic reconstructions and comparative analyses of Kickxellomycotina fungi.</title>
        <authorList>
            <person name="Reynolds N.K."/>
            <person name="Stajich J.E."/>
            <person name="Barry K."/>
            <person name="Grigoriev I.V."/>
            <person name="Crous P."/>
            <person name="Smith M.E."/>
        </authorList>
    </citation>
    <scope>NUCLEOTIDE SEQUENCE</scope>
    <source>
        <strain evidence="2">RSA 1196</strain>
    </source>
</reference>
<feature type="region of interest" description="Disordered" evidence="1">
    <location>
        <begin position="1"/>
        <end position="107"/>
    </location>
</feature>
<feature type="region of interest" description="Disordered" evidence="1">
    <location>
        <begin position="174"/>
        <end position="222"/>
    </location>
</feature>
<dbReference type="OrthoDB" id="5587264at2759"/>
<feature type="compositionally biased region" description="Polar residues" evidence="1">
    <location>
        <begin position="213"/>
        <end position="222"/>
    </location>
</feature>
<organism evidence="2 3">
    <name type="scientific">Dispira parvispora</name>
    <dbReference type="NCBI Taxonomy" id="1520584"/>
    <lineage>
        <taxon>Eukaryota</taxon>
        <taxon>Fungi</taxon>
        <taxon>Fungi incertae sedis</taxon>
        <taxon>Zoopagomycota</taxon>
        <taxon>Kickxellomycotina</taxon>
        <taxon>Dimargaritomycetes</taxon>
        <taxon>Dimargaritales</taxon>
        <taxon>Dimargaritaceae</taxon>
        <taxon>Dispira</taxon>
    </lineage>
</organism>
<comment type="caution">
    <text evidence="2">The sequence shown here is derived from an EMBL/GenBank/DDBJ whole genome shotgun (WGS) entry which is preliminary data.</text>
</comment>
<feature type="compositionally biased region" description="Basic residues" evidence="1">
    <location>
        <begin position="44"/>
        <end position="57"/>
    </location>
</feature>
<dbReference type="Proteomes" id="UP001150925">
    <property type="component" value="Unassembled WGS sequence"/>
</dbReference>
<sequence>MAAPPQNSNRRPRTAILTTSPRSPFPKFRYNPLAKPDSNSVRQLTRRLTTKNHHRRSPSLDSNTDDNSTTSAGAQSSGASDTLAVASSAPSPTSNAVSNDLSSVSSRRSLPVVLPSDVMRQSDGVYLELANGYDQSSTLIPLRSDGFIWNHELFVTPYSPYYKLWTRFYHVDGQDSDDESATDSDRNTVDDPDESSFDESHTHTEVENGDDSGCQSSQDQEQAISGALNIPNNYANWVVTWSAGNEDVQVHEIRVD</sequence>
<gene>
    <name evidence="2" type="ORF">IWQ62_001995</name>
</gene>
<evidence type="ECO:0000256" key="1">
    <source>
        <dbReference type="SAM" id="MobiDB-lite"/>
    </source>
</evidence>
<evidence type="ECO:0000313" key="3">
    <source>
        <dbReference type="Proteomes" id="UP001150925"/>
    </source>
</evidence>